<dbReference type="STRING" id="1891926.Fuma_06317"/>
<dbReference type="Gene3D" id="3.40.720.10">
    <property type="entry name" value="Alkaline Phosphatase, subunit A"/>
    <property type="match status" value="1"/>
</dbReference>
<name>A0A1P8WRG1_9PLAN</name>
<comment type="similarity">
    <text evidence="2">Belongs to the sulfatase family.</text>
</comment>
<keyword evidence="10" id="KW-1185">Reference proteome</keyword>
<feature type="domain" description="Sulfatase N-terminal" evidence="8">
    <location>
        <begin position="29"/>
        <end position="234"/>
    </location>
</feature>
<evidence type="ECO:0000256" key="4">
    <source>
        <dbReference type="ARBA" id="ARBA00022729"/>
    </source>
</evidence>
<dbReference type="InterPro" id="IPR017850">
    <property type="entry name" value="Alkaline_phosphatase_core_sf"/>
</dbReference>
<dbReference type="InterPro" id="IPR050738">
    <property type="entry name" value="Sulfatase"/>
</dbReference>
<dbReference type="RefSeq" id="WP_083732676.1">
    <property type="nucleotide sequence ID" value="NZ_CP017641.1"/>
</dbReference>
<accession>A0A1P8WRG1</accession>
<comment type="cofactor">
    <cofactor evidence="1">
        <name>Ca(2+)</name>
        <dbReference type="ChEBI" id="CHEBI:29108"/>
    </cofactor>
</comment>
<protein>
    <submittedName>
        <fullName evidence="9">Arylsulfatase</fullName>
        <ecNumber evidence="9">3.1.6.1</ecNumber>
    </submittedName>
</protein>
<dbReference type="InterPro" id="IPR000917">
    <property type="entry name" value="Sulfatase_N"/>
</dbReference>
<gene>
    <name evidence="9" type="primary">atsA_47</name>
    <name evidence="9" type="ORF">Fuma_06317</name>
</gene>
<dbReference type="AlphaFoldDB" id="A0A1P8WRG1"/>
<dbReference type="GO" id="GO:0046872">
    <property type="term" value="F:metal ion binding"/>
    <property type="evidence" value="ECO:0007669"/>
    <property type="project" value="UniProtKB-KW"/>
</dbReference>
<feature type="signal peptide" evidence="7">
    <location>
        <begin position="1"/>
        <end position="24"/>
    </location>
</feature>
<keyword evidence="6" id="KW-0106">Calcium</keyword>
<proteinExistence type="inferred from homology"/>
<dbReference type="Pfam" id="PF00884">
    <property type="entry name" value="Sulfatase"/>
    <property type="match status" value="1"/>
</dbReference>
<dbReference type="EC" id="3.1.6.1" evidence="9"/>
<organism evidence="9 10">
    <name type="scientific">Fuerstiella marisgermanici</name>
    <dbReference type="NCBI Taxonomy" id="1891926"/>
    <lineage>
        <taxon>Bacteria</taxon>
        <taxon>Pseudomonadati</taxon>
        <taxon>Planctomycetota</taxon>
        <taxon>Planctomycetia</taxon>
        <taxon>Planctomycetales</taxon>
        <taxon>Planctomycetaceae</taxon>
        <taxon>Fuerstiella</taxon>
    </lineage>
</organism>
<evidence type="ECO:0000256" key="2">
    <source>
        <dbReference type="ARBA" id="ARBA00008779"/>
    </source>
</evidence>
<sequence length="238" mass="26589" precursor="true">MNRKSQLTVAVLAAALSFPAIAHAHQNQPNIVVMVMDNLGWGEIGVYGGGILRGAETPRLDQFASEGMRFLNFNVETQCTPSRSALMTGRHPVRSGTTKVVWGQLYGLTQWEVTIAELLSEQGYATAMFGKWHLGDTNGRFPTDQGFDEWYGIPNTTDESLYPGGFQFDPEAVDPPYIMQGKRGQDPEKVKVYDREARRRIDAELAGKTVDFMKRSVAAERPFFAYVPFTLVHLPTLR</sequence>
<dbReference type="GO" id="GO:0004065">
    <property type="term" value="F:arylsulfatase activity"/>
    <property type="evidence" value="ECO:0007669"/>
    <property type="project" value="UniProtKB-EC"/>
</dbReference>
<reference evidence="9 10" key="1">
    <citation type="journal article" date="2016" name="Front. Microbiol.">
        <title>Fuerstia marisgermanicae gen. nov., sp. nov., an Unusual Member of the Phylum Planctomycetes from the German Wadden Sea.</title>
        <authorList>
            <person name="Kohn T."/>
            <person name="Heuer A."/>
            <person name="Jogler M."/>
            <person name="Vollmers J."/>
            <person name="Boedeker C."/>
            <person name="Bunk B."/>
            <person name="Rast P."/>
            <person name="Borchert D."/>
            <person name="Glockner I."/>
            <person name="Freese H.M."/>
            <person name="Klenk H.P."/>
            <person name="Overmann J."/>
            <person name="Kaster A.K."/>
            <person name="Rohde M."/>
            <person name="Wiegand S."/>
            <person name="Jogler C."/>
        </authorList>
    </citation>
    <scope>NUCLEOTIDE SEQUENCE [LARGE SCALE GENOMIC DNA]</scope>
    <source>
        <strain evidence="9 10">NH11</strain>
    </source>
</reference>
<evidence type="ECO:0000313" key="9">
    <source>
        <dbReference type="EMBL" id="APZ96644.1"/>
    </source>
</evidence>
<evidence type="ECO:0000256" key="7">
    <source>
        <dbReference type="SAM" id="SignalP"/>
    </source>
</evidence>
<dbReference type="EMBL" id="CP017641">
    <property type="protein sequence ID" value="APZ96644.1"/>
    <property type="molecule type" value="Genomic_DNA"/>
</dbReference>
<dbReference type="PANTHER" id="PTHR42693">
    <property type="entry name" value="ARYLSULFATASE FAMILY MEMBER"/>
    <property type="match status" value="1"/>
</dbReference>
<dbReference type="KEGG" id="fmr:Fuma_06317"/>
<evidence type="ECO:0000256" key="5">
    <source>
        <dbReference type="ARBA" id="ARBA00022801"/>
    </source>
</evidence>
<evidence type="ECO:0000259" key="8">
    <source>
        <dbReference type="Pfam" id="PF00884"/>
    </source>
</evidence>
<dbReference type="OrthoDB" id="9766107at2"/>
<keyword evidence="3" id="KW-0479">Metal-binding</keyword>
<feature type="chain" id="PRO_5012998487" evidence="7">
    <location>
        <begin position="25"/>
        <end position="238"/>
    </location>
</feature>
<keyword evidence="4 7" id="KW-0732">Signal</keyword>
<evidence type="ECO:0000313" key="10">
    <source>
        <dbReference type="Proteomes" id="UP000187735"/>
    </source>
</evidence>
<evidence type="ECO:0000256" key="1">
    <source>
        <dbReference type="ARBA" id="ARBA00001913"/>
    </source>
</evidence>
<dbReference type="SUPFAM" id="SSF53649">
    <property type="entry name" value="Alkaline phosphatase-like"/>
    <property type="match status" value="1"/>
</dbReference>
<evidence type="ECO:0000256" key="6">
    <source>
        <dbReference type="ARBA" id="ARBA00022837"/>
    </source>
</evidence>
<dbReference type="Proteomes" id="UP000187735">
    <property type="component" value="Chromosome"/>
</dbReference>
<keyword evidence="5 9" id="KW-0378">Hydrolase</keyword>
<dbReference type="PANTHER" id="PTHR42693:SF42">
    <property type="entry name" value="ARYLSULFATASE G"/>
    <property type="match status" value="1"/>
</dbReference>
<evidence type="ECO:0000256" key="3">
    <source>
        <dbReference type="ARBA" id="ARBA00022723"/>
    </source>
</evidence>